<gene>
    <name evidence="2" type="ORF">EYZ11_012937</name>
</gene>
<reference evidence="2 3" key="1">
    <citation type="submission" date="2019-03" db="EMBL/GenBank/DDBJ databases">
        <title>The genome sequence of a newly discovered highly antifungal drug resistant Aspergillus species, Aspergillus tanneri NIH 1004.</title>
        <authorList>
            <person name="Mounaud S."/>
            <person name="Singh I."/>
            <person name="Joardar V."/>
            <person name="Pakala S."/>
            <person name="Pakala S."/>
            <person name="Venepally P."/>
            <person name="Hoover J."/>
            <person name="Nierman W."/>
            <person name="Chung J."/>
            <person name="Losada L."/>
        </authorList>
    </citation>
    <scope>NUCLEOTIDE SEQUENCE [LARGE SCALE GENOMIC DNA]</scope>
    <source>
        <strain evidence="2 3">NIH1004</strain>
    </source>
</reference>
<dbReference type="PANTHER" id="PTHR45786">
    <property type="entry name" value="DNA BINDING PROTEIN-LIKE"/>
    <property type="match status" value="1"/>
</dbReference>
<feature type="region of interest" description="Disordered" evidence="1">
    <location>
        <begin position="139"/>
        <end position="166"/>
    </location>
</feature>
<organism evidence="2 3">
    <name type="scientific">Aspergillus tanneri</name>
    <dbReference type="NCBI Taxonomy" id="1220188"/>
    <lineage>
        <taxon>Eukaryota</taxon>
        <taxon>Fungi</taxon>
        <taxon>Dikarya</taxon>
        <taxon>Ascomycota</taxon>
        <taxon>Pezizomycotina</taxon>
        <taxon>Eurotiomycetes</taxon>
        <taxon>Eurotiomycetidae</taxon>
        <taxon>Eurotiales</taxon>
        <taxon>Aspergillaceae</taxon>
        <taxon>Aspergillus</taxon>
        <taxon>Aspergillus subgen. Circumdati</taxon>
    </lineage>
</organism>
<accession>A0A4S3IYX9</accession>
<dbReference type="Proteomes" id="UP000308092">
    <property type="component" value="Unassembled WGS sequence"/>
</dbReference>
<dbReference type="STRING" id="1220188.A0A4S3IYX9"/>
<evidence type="ECO:0000256" key="1">
    <source>
        <dbReference type="SAM" id="MobiDB-lite"/>
    </source>
</evidence>
<keyword evidence="3" id="KW-1185">Reference proteome</keyword>
<dbReference type="VEuPathDB" id="FungiDB:EYZ11_012937"/>
<evidence type="ECO:0000313" key="3">
    <source>
        <dbReference type="Proteomes" id="UP000308092"/>
    </source>
</evidence>
<evidence type="ECO:0000313" key="2">
    <source>
        <dbReference type="EMBL" id="THC87616.1"/>
    </source>
</evidence>
<evidence type="ECO:0008006" key="4">
    <source>
        <dbReference type="Google" id="ProtNLM"/>
    </source>
</evidence>
<name>A0A4S3IYX9_9EURO</name>
<sequence>MPRRKRSVIEPVPDGYQYCSRCKTIREVLDFSRVAPSGAQASKQFATCLTCRYPLLPPLLLRPLSCLLLIYGPKKRQLLFLGLAAIVLPLKASSTARVAAALRIYRSSRGPCRTEMLPAQATVAVLTVLNEYRLSNPVPQRVVPPANRVEDDPDEPQDDPDNDPAIVRGLHGPLPLGYRSQIYYIRPLDLGRMDLECPYCEALHWKGERENGSTLRNPVFTKCCLRGEVQPPPVREPPYELSRLYTENTPEAREFRRNIRHYNGALCFTSINVKSDNRTAGQHGPVQIQGQLIHLQGPLLANEGEQPKYAQLWFHDPAAANIARCASDKVLNKSILQKLDGILRCVLLAPSLHLEVLEGNDRRRYNLPTAGEVAAVFPRPDLGPEDNTLNFRDVVLRLRRSEVGLGLTKINPAHSAYIPLQYPLLFPTVMVVGSGVCSCRI</sequence>
<dbReference type="EMBL" id="SOSA01001110">
    <property type="protein sequence ID" value="THC87616.1"/>
    <property type="molecule type" value="Genomic_DNA"/>
</dbReference>
<dbReference type="AlphaFoldDB" id="A0A4S3IYX9"/>
<proteinExistence type="predicted"/>
<feature type="compositionally biased region" description="Acidic residues" evidence="1">
    <location>
        <begin position="151"/>
        <end position="162"/>
    </location>
</feature>
<comment type="caution">
    <text evidence="2">The sequence shown here is derived from an EMBL/GenBank/DDBJ whole genome shotgun (WGS) entry which is preliminary data.</text>
</comment>
<protein>
    <recommendedName>
        <fullName evidence="4">Helitron helicase-like domain-containing protein</fullName>
    </recommendedName>
</protein>
<dbReference type="PANTHER" id="PTHR45786:SF74">
    <property type="entry name" value="ATP-DEPENDENT DNA HELICASE"/>
    <property type="match status" value="1"/>
</dbReference>